<proteinExistence type="inferred from homology"/>
<keyword evidence="8" id="KW-0999">Mitochondrion inner membrane</keyword>
<keyword evidence="5 8" id="KW-1133">Transmembrane helix</keyword>
<gene>
    <name evidence="9" type="ORF">CXG81DRAFT_18142</name>
</gene>
<dbReference type="GO" id="GO:0005744">
    <property type="term" value="C:TIM23 mitochondrial import inner membrane translocase complex"/>
    <property type="evidence" value="ECO:0007669"/>
    <property type="project" value="UniProtKB-UniRule"/>
</dbReference>
<accession>A0A4P9X9Y7</accession>
<evidence type="ECO:0000256" key="5">
    <source>
        <dbReference type="ARBA" id="ARBA00022989"/>
    </source>
</evidence>
<keyword evidence="8" id="KW-0813">Transport</keyword>
<feature type="transmembrane region" description="Helical" evidence="8">
    <location>
        <begin position="92"/>
        <end position="110"/>
    </location>
</feature>
<evidence type="ECO:0000256" key="3">
    <source>
        <dbReference type="ARBA" id="ARBA00022692"/>
    </source>
</evidence>
<keyword evidence="4" id="KW-0809">Transit peptide</keyword>
<name>A0A4P9X9Y7_9FUNG</name>
<dbReference type="Pfam" id="PF08294">
    <property type="entry name" value="TIM21"/>
    <property type="match status" value="1"/>
</dbReference>
<comment type="subunit">
    <text evidence="8">Component of the TIM23 complex.</text>
</comment>
<dbReference type="PANTHER" id="PTHR13032">
    <property type="entry name" value="MITOCHONDRIAL IMPORT INNER MEMBRANE TRANSLOCASE SUBUNIT TIM21"/>
    <property type="match status" value="1"/>
</dbReference>
<reference evidence="10" key="1">
    <citation type="journal article" date="2018" name="Nat. Microbiol.">
        <title>Leveraging single-cell genomics to expand the fungal tree of life.</title>
        <authorList>
            <person name="Ahrendt S.R."/>
            <person name="Quandt C.A."/>
            <person name="Ciobanu D."/>
            <person name="Clum A."/>
            <person name="Salamov A."/>
            <person name="Andreopoulos B."/>
            <person name="Cheng J.F."/>
            <person name="Woyke T."/>
            <person name="Pelin A."/>
            <person name="Henrissat B."/>
            <person name="Reynolds N.K."/>
            <person name="Benny G.L."/>
            <person name="Smith M.E."/>
            <person name="James T.Y."/>
            <person name="Grigoriev I.V."/>
        </authorList>
    </citation>
    <scope>NUCLEOTIDE SEQUENCE [LARGE SCALE GENOMIC DNA]</scope>
    <source>
        <strain evidence="10">ATCC 52028</strain>
    </source>
</reference>
<keyword evidence="3 8" id="KW-0812">Transmembrane</keyword>
<organism evidence="9 10">
    <name type="scientific">Caulochytrium protostelioides</name>
    <dbReference type="NCBI Taxonomy" id="1555241"/>
    <lineage>
        <taxon>Eukaryota</taxon>
        <taxon>Fungi</taxon>
        <taxon>Fungi incertae sedis</taxon>
        <taxon>Chytridiomycota</taxon>
        <taxon>Chytridiomycota incertae sedis</taxon>
        <taxon>Chytridiomycetes</taxon>
        <taxon>Caulochytriales</taxon>
        <taxon>Caulochytriaceae</taxon>
        <taxon>Caulochytrium</taxon>
    </lineage>
</organism>
<dbReference type="InterPro" id="IPR013261">
    <property type="entry name" value="Tim21"/>
</dbReference>
<keyword evidence="6 8" id="KW-0496">Mitochondrion</keyword>
<evidence type="ECO:0000256" key="7">
    <source>
        <dbReference type="ARBA" id="ARBA00023136"/>
    </source>
</evidence>
<keyword evidence="8" id="KW-0653">Protein transport</keyword>
<evidence type="ECO:0000313" key="10">
    <source>
        <dbReference type="Proteomes" id="UP000274922"/>
    </source>
</evidence>
<keyword evidence="8" id="KW-0811">Translocation</keyword>
<evidence type="ECO:0000256" key="4">
    <source>
        <dbReference type="ARBA" id="ARBA00022946"/>
    </source>
</evidence>
<dbReference type="EMBL" id="ML014150">
    <property type="protein sequence ID" value="RKP02174.1"/>
    <property type="molecule type" value="Genomic_DNA"/>
</dbReference>
<evidence type="ECO:0000256" key="8">
    <source>
        <dbReference type="RuleBase" id="RU367142"/>
    </source>
</evidence>
<dbReference type="AlphaFoldDB" id="A0A4P9X9Y7"/>
<comment type="subcellular location">
    <subcellularLocation>
        <location evidence="8">Mitochondrion inner membrane</location>
        <topology evidence="8">Single-pass membrane protein</topology>
    </subcellularLocation>
    <subcellularLocation>
        <location evidence="1">Mitochondrion membrane</location>
        <topology evidence="1">Single-pass membrane protein</topology>
    </subcellularLocation>
</comment>
<evidence type="ECO:0000256" key="6">
    <source>
        <dbReference type="ARBA" id="ARBA00023128"/>
    </source>
</evidence>
<dbReference type="GO" id="GO:0030150">
    <property type="term" value="P:protein import into mitochondrial matrix"/>
    <property type="evidence" value="ECO:0007669"/>
    <property type="project" value="UniProtKB-UniRule"/>
</dbReference>
<keyword evidence="7 8" id="KW-0472">Membrane</keyword>
<dbReference type="Proteomes" id="UP000274922">
    <property type="component" value="Unassembled WGS sequence"/>
</dbReference>
<sequence>MALRLLRPAAVCTRWAAAPRPVRSFATLRLTPSSVAPTIPRLAAPEQRMPRHPFATPSQRRSLSFTHLFDTRGLIWEDMSFGQKFLHSLRQTGYFGVVIVGVTIMGLALYSTSQQLLDDTEAMRLYHRALAQVESPAMRERLAPYLHGQYTGRPTLGNDRQRHLQHGVIHDAGRPMLYVRFYIEDAAGIVVPVVVQAYPAQSKHVAAATSAAAAPALPSLWSQVSLAGASAWFETQLTQLGVPERVLAAWRSSDAWASAMLTRVSDFLTQQTTPDPRSVASMVGATTLPIDWQIYTLSADVPVAQHHAAPAAGSGRGRSGSAGKPVLPGAVERVYLVDERPVVAPIRGGISGSQWRWGASWSSSR</sequence>
<comment type="similarity">
    <text evidence="2 8">Belongs to the TIM21 family.</text>
</comment>
<evidence type="ECO:0000256" key="2">
    <source>
        <dbReference type="ARBA" id="ARBA00010867"/>
    </source>
</evidence>
<keyword evidence="10" id="KW-1185">Reference proteome</keyword>
<evidence type="ECO:0000313" key="9">
    <source>
        <dbReference type="EMBL" id="RKP02174.1"/>
    </source>
</evidence>
<comment type="function">
    <text evidence="8">Essential component of the TIM23 complex, a complex that mediates the translocation of transit peptide-containing proteins across the mitochondrial inner membrane.</text>
</comment>
<protein>
    <recommendedName>
        <fullName evidence="8">Mitochondrial import inner membrane translocase subunit Tim21</fullName>
    </recommendedName>
</protein>
<evidence type="ECO:0000256" key="1">
    <source>
        <dbReference type="ARBA" id="ARBA00004304"/>
    </source>
</evidence>
<dbReference type="PANTHER" id="PTHR13032:SF6">
    <property type="entry name" value="MITOCHONDRIAL IMPORT INNER MEMBRANE TRANSLOCASE SUBUNIT TIM21"/>
    <property type="match status" value="1"/>
</dbReference>